<dbReference type="Proteomes" id="UP001235712">
    <property type="component" value="Unassembled WGS sequence"/>
</dbReference>
<keyword evidence="10" id="KW-0157">Chromophore</keyword>
<dbReference type="Gene3D" id="3.30.450.270">
    <property type="match status" value="1"/>
</dbReference>
<evidence type="ECO:0000256" key="11">
    <source>
        <dbReference type="ARBA" id="ARBA00023012"/>
    </source>
</evidence>
<dbReference type="SUPFAM" id="SSF47384">
    <property type="entry name" value="Homodimeric domain of signal transducing histidine kinase"/>
    <property type="match status" value="1"/>
</dbReference>
<dbReference type="InterPro" id="IPR005467">
    <property type="entry name" value="His_kinase_dom"/>
</dbReference>
<name>A0ABT9NYR8_9ACTN</name>
<dbReference type="SUPFAM" id="SSF55785">
    <property type="entry name" value="PYP-like sensor domain (PAS domain)"/>
    <property type="match status" value="1"/>
</dbReference>
<keyword evidence="8" id="KW-0808">Transferase</keyword>
<comment type="similarity">
    <text evidence="3">In the N-terminal section; belongs to the phytochrome family.</text>
</comment>
<evidence type="ECO:0000256" key="12">
    <source>
        <dbReference type="ARBA" id="ARBA00023170"/>
    </source>
</evidence>
<organism evidence="16 17">
    <name type="scientific">Kineosporia succinea</name>
    <dbReference type="NCBI Taxonomy" id="84632"/>
    <lineage>
        <taxon>Bacteria</taxon>
        <taxon>Bacillati</taxon>
        <taxon>Actinomycetota</taxon>
        <taxon>Actinomycetes</taxon>
        <taxon>Kineosporiales</taxon>
        <taxon>Kineosporiaceae</taxon>
        <taxon>Kineosporia</taxon>
    </lineage>
</organism>
<evidence type="ECO:0000313" key="17">
    <source>
        <dbReference type="Proteomes" id="UP001235712"/>
    </source>
</evidence>
<dbReference type="Pfam" id="PF01590">
    <property type="entry name" value="GAF"/>
    <property type="match status" value="1"/>
</dbReference>
<dbReference type="InterPro" id="IPR003661">
    <property type="entry name" value="HisK_dim/P_dom"/>
</dbReference>
<dbReference type="InterPro" id="IPR050351">
    <property type="entry name" value="BphY/WalK/GraS-like"/>
</dbReference>
<dbReference type="InterPro" id="IPR036890">
    <property type="entry name" value="HATPase_C_sf"/>
</dbReference>
<dbReference type="InterPro" id="IPR043150">
    <property type="entry name" value="Phytochrome_PHY_sf"/>
</dbReference>
<accession>A0ABT9NYR8</accession>
<dbReference type="SUPFAM" id="SSF55781">
    <property type="entry name" value="GAF domain-like"/>
    <property type="match status" value="2"/>
</dbReference>
<evidence type="ECO:0000256" key="5">
    <source>
        <dbReference type="ARBA" id="ARBA00022543"/>
    </source>
</evidence>
<keyword evidence="9 16" id="KW-0418">Kinase</keyword>
<dbReference type="PROSITE" id="PS50109">
    <property type="entry name" value="HIS_KIN"/>
    <property type="match status" value="1"/>
</dbReference>
<evidence type="ECO:0000259" key="15">
    <source>
        <dbReference type="PROSITE" id="PS50109"/>
    </source>
</evidence>
<keyword evidence="6" id="KW-0597">Phosphoprotein</keyword>
<evidence type="ECO:0000256" key="4">
    <source>
        <dbReference type="ARBA" id="ARBA00012438"/>
    </source>
</evidence>
<evidence type="ECO:0000256" key="2">
    <source>
        <dbReference type="ARBA" id="ARBA00004236"/>
    </source>
</evidence>
<dbReference type="Gene3D" id="3.30.565.10">
    <property type="entry name" value="Histidine kinase-like ATPase, C-terminal domain"/>
    <property type="match status" value="1"/>
</dbReference>
<comment type="caution">
    <text evidence="16">The sequence shown here is derived from an EMBL/GenBank/DDBJ whole genome shotgun (WGS) entry which is preliminary data.</text>
</comment>
<dbReference type="Pfam" id="PF02518">
    <property type="entry name" value="HATPase_c"/>
    <property type="match status" value="1"/>
</dbReference>
<dbReference type="InterPro" id="IPR013515">
    <property type="entry name" value="Phytochrome_cen-reg"/>
</dbReference>
<dbReference type="InterPro" id="IPR029016">
    <property type="entry name" value="GAF-like_dom_sf"/>
</dbReference>
<evidence type="ECO:0000256" key="8">
    <source>
        <dbReference type="ARBA" id="ARBA00022679"/>
    </source>
</evidence>
<dbReference type="Gene3D" id="3.30.450.20">
    <property type="entry name" value="PAS domain"/>
    <property type="match status" value="1"/>
</dbReference>
<dbReference type="InterPro" id="IPR004358">
    <property type="entry name" value="Sig_transdc_His_kin-like_C"/>
</dbReference>
<sequence length="744" mass="82085">MAMTTFPELELEPCSREPIRTPGCIQPHGALMVLDPQGFQMMQRSQNLELVTGSDLPVGTCLTHPGNDWLEPLTTALAEWLPLGPTSPLGLRLAAPARDLSTLAHLTQQGVIVEFEPWRTSRPGDPPEALGDLSSRFARLLATDRSQDLAAQLVSELRVLTGFHRVVVYQFAENGDCTVLAEESADGTTAYLGLRFPARHVPAQARRLYLQVPVRQVPDVDYVPVPLEPELSPVDGQPLDLGAVHLRSTSDHHREFMRRMRTPASMSVSLVIDGELWGMVSCHHDRPRAIDRRTRTVCALVGQIASEHWGSLLRAEQERRHGERRRLASELAEVLSTVPEPGACITIRPDLWLSLTEADGVAQVTGDAVTRVGRTPSPAELTSLARFLDQDDHGEIAAYESSAHLPAPLRDSVTGLLAVSLPGERPRYLLWFRSSVRQIVSWAGEQRPRAGEQFPASLLPADFSPWDEEIHDRSRAWSPIDNEMAEKMRDVVTSLLLRQTVQVQSRLSVQLSDANRELESFTYSVAHDLRAPLRHISQFAERIREVVDTGPAVPDGLSGLVDSLTRSADWGGRLIDDLLAFARLGRTSLRITDVDLDALARSVCDAFARDNPDRPVEWQIARLPVCLGDEQLLMLALHNLVDNAIKYTAEVRPSRISIAGDIVDGQVVCTVSDNGIGFDMNYQQKVFDVFVRLHEDRAGLGTGIGLASVRRIIERHGGKVFANSEPSGGARIGFTLPHTRPEAS</sequence>
<dbReference type="EC" id="2.7.13.3" evidence="4"/>
<evidence type="ECO:0000313" key="16">
    <source>
        <dbReference type="EMBL" id="MDP9825588.1"/>
    </source>
</evidence>
<dbReference type="Pfam" id="PF00360">
    <property type="entry name" value="PHY"/>
    <property type="match status" value="1"/>
</dbReference>
<dbReference type="PRINTS" id="PR00344">
    <property type="entry name" value="BCTRLSENSOR"/>
</dbReference>
<evidence type="ECO:0000256" key="10">
    <source>
        <dbReference type="ARBA" id="ARBA00022991"/>
    </source>
</evidence>
<feature type="domain" description="Histidine kinase" evidence="15">
    <location>
        <begin position="524"/>
        <end position="740"/>
    </location>
</feature>
<keyword evidence="12" id="KW-0675">Receptor</keyword>
<keyword evidence="7" id="KW-0716">Sensory transduction</keyword>
<dbReference type="SMART" id="SM00388">
    <property type="entry name" value="HisKA"/>
    <property type="match status" value="1"/>
</dbReference>
<comment type="catalytic activity">
    <reaction evidence="1">
        <text>ATP + protein L-histidine = ADP + protein N-phospho-L-histidine.</text>
        <dbReference type="EC" id="2.7.13.3"/>
    </reaction>
</comment>
<dbReference type="EMBL" id="JAUSQZ010000001">
    <property type="protein sequence ID" value="MDP9825588.1"/>
    <property type="molecule type" value="Genomic_DNA"/>
</dbReference>
<proteinExistence type="inferred from homology"/>
<dbReference type="PROSITE" id="PS50046">
    <property type="entry name" value="PHYTOCHROME_2"/>
    <property type="match status" value="1"/>
</dbReference>
<dbReference type="Pfam" id="PF08446">
    <property type="entry name" value="PAS_2"/>
    <property type="match status" value="1"/>
</dbReference>
<dbReference type="InterPro" id="IPR035965">
    <property type="entry name" value="PAS-like_dom_sf"/>
</dbReference>
<reference evidence="16 17" key="1">
    <citation type="submission" date="2023-07" db="EMBL/GenBank/DDBJ databases">
        <title>Sequencing the genomes of 1000 actinobacteria strains.</title>
        <authorList>
            <person name="Klenk H.-P."/>
        </authorList>
    </citation>
    <scope>NUCLEOTIDE SEQUENCE [LARGE SCALE GENOMIC DNA]</scope>
    <source>
        <strain evidence="16 17">DSM 44388</strain>
    </source>
</reference>
<evidence type="ECO:0000256" key="6">
    <source>
        <dbReference type="ARBA" id="ARBA00022553"/>
    </source>
</evidence>
<dbReference type="InterPro" id="IPR003594">
    <property type="entry name" value="HATPase_dom"/>
</dbReference>
<dbReference type="PANTHER" id="PTHR42878:SF15">
    <property type="entry name" value="BACTERIOPHYTOCHROME"/>
    <property type="match status" value="1"/>
</dbReference>
<gene>
    <name evidence="16" type="ORF">J2S57_001337</name>
</gene>
<dbReference type="Gene3D" id="1.10.287.130">
    <property type="match status" value="1"/>
</dbReference>
<comment type="subcellular location">
    <subcellularLocation>
        <location evidence="2">Cell membrane</location>
    </subcellularLocation>
</comment>
<evidence type="ECO:0000256" key="7">
    <source>
        <dbReference type="ARBA" id="ARBA00022606"/>
    </source>
</evidence>
<evidence type="ECO:0000256" key="9">
    <source>
        <dbReference type="ARBA" id="ARBA00022777"/>
    </source>
</evidence>
<dbReference type="InterPro" id="IPR036097">
    <property type="entry name" value="HisK_dim/P_sf"/>
</dbReference>
<keyword evidence="17" id="KW-1185">Reference proteome</keyword>
<keyword evidence="5" id="KW-0600">Photoreceptor protein</keyword>
<dbReference type="PANTHER" id="PTHR42878">
    <property type="entry name" value="TWO-COMPONENT HISTIDINE KINASE"/>
    <property type="match status" value="1"/>
</dbReference>
<keyword evidence="11" id="KW-0902">Two-component regulatory system</keyword>
<evidence type="ECO:0000259" key="14">
    <source>
        <dbReference type="PROSITE" id="PS50046"/>
    </source>
</evidence>
<feature type="domain" description="Phytochrome chromophore attachment site" evidence="14">
    <location>
        <begin position="145"/>
        <end position="303"/>
    </location>
</feature>
<dbReference type="Pfam" id="PF00512">
    <property type="entry name" value="HisKA"/>
    <property type="match status" value="1"/>
</dbReference>
<dbReference type="CDD" id="cd00082">
    <property type="entry name" value="HisKA"/>
    <property type="match status" value="1"/>
</dbReference>
<dbReference type="SUPFAM" id="SSF55874">
    <property type="entry name" value="ATPase domain of HSP90 chaperone/DNA topoisomerase II/histidine kinase"/>
    <property type="match status" value="1"/>
</dbReference>
<evidence type="ECO:0000256" key="1">
    <source>
        <dbReference type="ARBA" id="ARBA00000085"/>
    </source>
</evidence>
<dbReference type="SMART" id="SM00387">
    <property type="entry name" value="HATPase_c"/>
    <property type="match status" value="1"/>
</dbReference>
<protein>
    <recommendedName>
        <fullName evidence="13">Sensor-like histidine kinase SenX3</fullName>
        <ecNumber evidence="4">2.7.13.3</ecNumber>
    </recommendedName>
</protein>
<dbReference type="Gene3D" id="3.30.450.40">
    <property type="match status" value="1"/>
</dbReference>
<dbReference type="InterPro" id="IPR013654">
    <property type="entry name" value="PAS_2"/>
</dbReference>
<dbReference type="InterPro" id="IPR016132">
    <property type="entry name" value="Phyto_chromo_attachment"/>
</dbReference>
<dbReference type="GO" id="GO:0016301">
    <property type="term" value="F:kinase activity"/>
    <property type="evidence" value="ECO:0007669"/>
    <property type="project" value="UniProtKB-KW"/>
</dbReference>
<evidence type="ECO:0000256" key="3">
    <source>
        <dbReference type="ARBA" id="ARBA00006402"/>
    </source>
</evidence>
<dbReference type="InterPro" id="IPR003018">
    <property type="entry name" value="GAF"/>
</dbReference>
<evidence type="ECO:0000256" key="13">
    <source>
        <dbReference type="ARBA" id="ARBA00039401"/>
    </source>
</evidence>